<keyword evidence="1 4" id="KW-0819">tRNA processing</keyword>
<dbReference type="EMBL" id="JBHSXN010000001">
    <property type="protein sequence ID" value="MFC6952296.1"/>
    <property type="molecule type" value="Genomic_DNA"/>
</dbReference>
<evidence type="ECO:0000259" key="5">
    <source>
        <dbReference type="Pfam" id="PF01974"/>
    </source>
</evidence>
<dbReference type="PANTHER" id="PTHR21227">
    <property type="entry name" value="TRNA-SPLICING ENDONUCLEASE SUBUNIT SEN2"/>
    <property type="match status" value="1"/>
</dbReference>
<dbReference type="InterPro" id="IPR006677">
    <property type="entry name" value="tRNA_intron_Endonuc_cat-like"/>
</dbReference>
<feature type="active site" evidence="4">
    <location>
        <position position="321"/>
    </location>
</feature>
<dbReference type="HAMAP" id="MF_01834">
    <property type="entry name" value="EndA_long"/>
    <property type="match status" value="1"/>
</dbReference>
<dbReference type="Pfam" id="PF01974">
    <property type="entry name" value="tRNA_int_endo"/>
    <property type="match status" value="1"/>
</dbReference>
<accession>A0ABD5VB66</accession>
<dbReference type="CDD" id="cd22363">
    <property type="entry name" value="tRNA-intron_lyase_C"/>
    <property type="match status" value="2"/>
</dbReference>
<keyword evidence="2 4" id="KW-0456">Lyase</keyword>
<evidence type="ECO:0000259" key="6">
    <source>
        <dbReference type="Pfam" id="PF02778"/>
    </source>
</evidence>
<dbReference type="InterPro" id="IPR006676">
    <property type="entry name" value="tRNA_splic"/>
</dbReference>
<comment type="caution">
    <text evidence="7">The sequence shown here is derived from an EMBL/GenBank/DDBJ whole genome shotgun (WGS) entry which is preliminary data.</text>
</comment>
<dbReference type="GO" id="GO:0006388">
    <property type="term" value="P:tRNA splicing, via endonucleolytic cleavage and ligation"/>
    <property type="evidence" value="ECO:0007669"/>
    <property type="project" value="UniProtKB-UniRule"/>
</dbReference>
<evidence type="ECO:0000313" key="8">
    <source>
        <dbReference type="Proteomes" id="UP001596395"/>
    </source>
</evidence>
<dbReference type="InterPro" id="IPR011856">
    <property type="entry name" value="tRNA_endonuc-like_dom_sf"/>
</dbReference>
<comment type="similarity">
    <text evidence="4">Belongs to the tRNA-intron endonuclease family. Archaeal long subfamily.</text>
</comment>
<feature type="domain" description="tRNA intron endonuclease catalytic" evidence="5">
    <location>
        <begin position="249"/>
        <end position="333"/>
    </location>
</feature>
<dbReference type="Gene3D" id="3.40.1170.20">
    <property type="entry name" value="tRNA intron endonuclease, N-terminal domain"/>
    <property type="match status" value="2"/>
</dbReference>
<dbReference type="Proteomes" id="UP001596395">
    <property type="component" value="Unassembled WGS sequence"/>
</dbReference>
<evidence type="ECO:0000313" key="7">
    <source>
        <dbReference type="EMBL" id="MFC6952296.1"/>
    </source>
</evidence>
<evidence type="ECO:0000256" key="3">
    <source>
        <dbReference type="ARBA" id="ARBA00024798"/>
    </source>
</evidence>
<dbReference type="InterPro" id="IPR023516">
    <property type="entry name" value="tRNA_splic_arch_long"/>
</dbReference>
<dbReference type="AlphaFoldDB" id="A0ABD5VB66"/>
<organism evidence="7 8">
    <name type="scientific">Halorubellus litoreus</name>
    <dbReference type="NCBI Taxonomy" id="755308"/>
    <lineage>
        <taxon>Archaea</taxon>
        <taxon>Methanobacteriati</taxon>
        <taxon>Methanobacteriota</taxon>
        <taxon>Stenosarchaea group</taxon>
        <taxon>Halobacteria</taxon>
        <taxon>Halobacteriales</taxon>
        <taxon>Halorubellaceae</taxon>
        <taxon>Halorubellus</taxon>
    </lineage>
</organism>
<evidence type="ECO:0000256" key="4">
    <source>
        <dbReference type="HAMAP-Rule" id="MF_01834"/>
    </source>
</evidence>
<proteinExistence type="inferred from homology"/>
<dbReference type="PANTHER" id="PTHR21227:SF0">
    <property type="entry name" value="TRNA-SPLICING ENDONUCLEASE SUBUNIT SEN2"/>
    <property type="match status" value="1"/>
</dbReference>
<evidence type="ECO:0000256" key="1">
    <source>
        <dbReference type="ARBA" id="ARBA00022694"/>
    </source>
</evidence>
<protein>
    <recommendedName>
        <fullName evidence="4">tRNA-splicing endonuclease</fullName>
        <ecNumber evidence="4">4.6.1.16</ecNumber>
    </recommendedName>
    <alternativeName>
        <fullName evidence="4">tRNA-intron endonuclease</fullName>
    </alternativeName>
</protein>
<reference evidence="7 8" key="1">
    <citation type="journal article" date="2019" name="Int. J. Syst. Evol. Microbiol.">
        <title>The Global Catalogue of Microorganisms (GCM) 10K type strain sequencing project: providing services to taxonomists for standard genome sequencing and annotation.</title>
        <authorList>
            <consortium name="The Broad Institute Genomics Platform"/>
            <consortium name="The Broad Institute Genome Sequencing Center for Infectious Disease"/>
            <person name="Wu L."/>
            <person name="Ma J."/>
        </authorList>
    </citation>
    <scope>NUCLEOTIDE SEQUENCE [LARGE SCALE GENOMIC DNA]</scope>
    <source>
        <strain evidence="7 8">GX26</strain>
    </source>
</reference>
<name>A0ABD5VB66_9EURY</name>
<comment type="subunit">
    <text evidence="4">Homodimer.</text>
</comment>
<dbReference type="Pfam" id="PF02778">
    <property type="entry name" value="tRNA_int_endo_N"/>
    <property type="match status" value="2"/>
</dbReference>
<feature type="domain" description="tRNA intron endonuclease N-terminal" evidence="6">
    <location>
        <begin position="176"/>
        <end position="233"/>
    </location>
</feature>
<keyword evidence="8" id="KW-1185">Reference proteome</keyword>
<dbReference type="GO" id="GO:0000213">
    <property type="term" value="F:tRNA-intron lyase activity"/>
    <property type="evidence" value="ECO:0007669"/>
    <property type="project" value="UniProtKB-UniRule"/>
</dbReference>
<evidence type="ECO:0000256" key="2">
    <source>
        <dbReference type="ARBA" id="ARBA00023239"/>
    </source>
</evidence>
<dbReference type="InterPro" id="IPR036167">
    <property type="entry name" value="tRNA_intron_Endo_cat-like_sf"/>
</dbReference>
<dbReference type="SUPFAM" id="SSF55267">
    <property type="entry name" value="tRNA-intron endonuclease N-terminal domain-like"/>
    <property type="match status" value="2"/>
</dbReference>
<dbReference type="InterPro" id="IPR036740">
    <property type="entry name" value="tRNA_intron_Endonuc_N_sf"/>
</dbReference>
<feature type="active site" evidence="4">
    <location>
        <position position="290"/>
    </location>
</feature>
<dbReference type="SUPFAM" id="SSF53032">
    <property type="entry name" value="tRNA-intron endonuclease catalytic domain-like"/>
    <property type="match status" value="2"/>
</dbReference>
<dbReference type="RefSeq" id="WP_379761826.1">
    <property type="nucleotide sequence ID" value="NZ_JAZAQL010000001.1"/>
</dbReference>
<sequence>MNIEGHVDGDVVHVGHDARQRFHDSRGYGYPLEGNDVALAPVEAAHLLARDDLAAVDGMDFRAFLRASDDPTLPVRYLVYADLRERGFYSAPSHPDWTEFARDGDDLVVYPRGSGPGDGELAYRVRVTGERTEVPARALGDCVLAVVDEESEITYLDTSRPDVAGDVDAGLPGGADADLLADRVTVWGASGESLYETGFYGTPLSGRDTGRDAVVLSLVEAAYLAAEDALDVDPAAAVARGRDVEGERFDRRLAAYRDLRAAGVAPKTGFKFGADFRTYADFQNPENVGHSERLVRVLPSGHAFAPRDLALDVRLANGVKKTMTYAVVDANGDGAASVDWLAIQRLTP</sequence>
<dbReference type="Gene3D" id="3.40.1350.10">
    <property type="match status" value="2"/>
</dbReference>
<feature type="active site" evidence="4">
    <location>
        <position position="279"/>
    </location>
</feature>
<feature type="domain" description="tRNA intron endonuclease N-terminal" evidence="6">
    <location>
        <begin position="4"/>
        <end position="64"/>
    </location>
</feature>
<dbReference type="NCBIfam" id="NF006794">
    <property type="entry name" value="PRK09300.1-1"/>
    <property type="match status" value="1"/>
</dbReference>
<gene>
    <name evidence="4" type="primary">endA</name>
    <name evidence="7" type="ORF">ACFQGB_05430</name>
</gene>
<comment type="function">
    <text evidence="3">Endonuclease that removes tRNA introns. Cleaves pre-tRNA at the 5'- and 3'-splice sites to release the intron. The products are an intron and two tRNA half-molecules bearing 2',3' cyclic phosphate and 5'-OH termini. Recognizes a pseudosymmetric substrate in which 2 bulged loops of 3 bases are separated by a stem of 4 bp.</text>
</comment>
<comment type="function">
    <text evidence="4">Endonuclease that removes tRNA introns. Cleaves pre-tRNA at the 5' and 3' splice sites to release the intron. The products are an intron and two tRNA half-molecules bearing 2',3' cyclic phosphate and 5'-OH termini. Recognizes a pseudosymmetric substrate in which 2 bulged loops of 3 bases are separated by a stem of 4 bp.</text>
</comment>
<dbReference type="EC" id="4.6.1.16" evidence="4"/>
<comment type="catalytic activity">
    <reaction evidence="4">
        <text>pretRNA = a 3'-half-tRNA molecule with a 5'-OH end + a 5'-half-tRNA molecule with a 2',3'-cyclic phosphate end + an intron with a 2',3'-cyclic phosphate and a 5'-hydroxyl terminus.</text>
        <dbReference type="EC" id="4.6.1.16"/>
    </reaction>
</comment>
<dbReference type="InterPro" id="IPR006678">
    <property type="entry name" value="tRNA_intron_Endonuc_N"/>
</dbReference>